<dbReference type="Proteomes" id="UP001055811">
    <property type="component" value="Linkage Group LG09"/>
</dbReference>
<dbReference type="EMBL" id="CM042017">
    <property type="protein sequence ID" value="KAI3690146.1"/>
    <property type="molecule type" value="Genomic_DNA"/>
</dbReference>
<name>A0ACB8YYH2_CICIN</name>
<comment type="caution">
    <text evidence="1">The sequence shown here is derived from an EMBL/GenBank/DDBJ whole genome shotgun (WGS) entry which is preliminary data.</text>
</comment>
<protein>
    <submittedName>
        <fullName evidence="1">Uncharacterized protein</fullName>
    </submittedName>
</protein>
<keyword evidence="2" id="KW-1185">Reference proteome</keyword>
<organism evidence="1 2">
    <name type="scientific">Cichorium intybus</name>
    <name type="common">Chicory</name>
    <dbReference type="NCBI Taxonomy" id="13427"/>
    <lineage>
        <taxon>Eukaryota</taxon>
        <taxon>Viridiplantae</taxon>
        <taxon>Streptophyta</taxon>
        <taxon>Embryophyta</taxon>
        <taxon>Tracheophyta</taxon>
        <taxon>Spermatophyta</taxon>
        <taxon>Magnoliopsida</taxon>
        <taxon>eudicotyledons</taxon>
        <taxon>Gunneridae</taxon>
        <taxon>Pentapetalae</taxon>
        <taxon>asterids</taxon>
        <taxon>campanulids</taxon>
        <taxon>Asterales</taxon>
        <taxon>Asteraceae</taxon>
        <taxon>Cichorioideae</taxon>
        <taxon>Cichorieae</taxon>
        <taxon>Cichoriinae</taxon>
        <taxon>Cichorium</taxon>
    </lineage>
</organism>
<gene>
    <name evidence="1" type="ORF">L2E82_48121</name>
</gene>
<accession>A0ACB8YYH2</accession>
<evidence type="ECO:0000313" key="1">
    <source>
        <dbReference type="EMBL" id="KAI3690146.1"/>
    </source>
</evidence>
<reference evidence="1 2" key="2">
    <citation type="journal article" date="2022" name="Mol. Ecol. Resour.">
        <title>The genomes of chicory, endive, great burdock and yacon provide insights into Asteraceae paleo-polyploidization history and plant inulin production.</title>
        <authorList>
            <person name="Fan W."/>
            <person name="Wang S."/>
            <person name="Wang H."/>
            <person name="Wang A."/>
            <person name="Jiang F."/>
            <person name="Liu H."/>
            <person name="Zhao H."/>
            <person name="Xu D."/>
            <person name="Zhang Y."/>
        </authorList>
    </citation>
    <scope>NUCLEOTIDE SEQUENCE [LARGE SCALE GENOMIC DNA]</scope>
    <source>
        <strain evidence="2">cv. Punajuju</strain>
        <tissue evidence="1">Leaves</tissue>
    </source>
</reference>
<proteinExistence type="predicted"/>
<sequence length="304" mass="34154">MYCVYSILSNFNVKLFVCLFEDSATVNCSSFLEVDQSVNKHEVVLTSSVKPSSPLCCFLFYFPLLSPIVSPESSFSDSTSSFFHSRPVLFRHFLLALKVPTSDYITVLFSLCLHNKTLAPFFHRNATASESKSLKMVCIRKATIDDLLAMQACNLFCLPENYQMKYYFYHILSWPQLLYVAEDYGGKIVGYVLAKMEEETTECHGHITSLAVLRTHRKLGLATKLMAAAQNAMEQVFGAEYVSLHVRKSNRAAFNLYTETLGEKVNINININIRINTTTTITTMLAVVAPAMQKPSDGEVPSIK</sequence>
<evidence type="ECO:0000313" key="2">
    <source>
        <dbReference type="Proteomes" id="UP001055811"/>
    </source>
</evidence>
<reference evidence="2" key="1">
    <citation type="journal article" date="2022" name="Mol. Ecol. Resour.">
        <title>The genomes of chicory, endive, great burdock and yacon provide insights into Asteraceae palaeo-polyploidization history and plant inulin production.</title>
        <authorList>
            <person name="Fan W."/>
            <person name="Wang S."/>
            <person name="Wang H."/>
            <person name="Wang A."/>
            <person name="Jiang F."/>
            <person name="Liu H."/>
            <person name="Zhao H."/>
            <person name="Xu D."/>
            <person name="Zhang Y."/>
        </authorList>
    </citation>
    <scope>NUCLEOTIDE SEQUENCE [LARGE SCALE GENOMIC DNA]</scope>
    <source>
        <strain evidence="2">cv. Punajuju</strain>
    </source>
</reference>